<evidence type="ECO:0000313" key="3">
    <source>
        <dbReference type="EMBL" id="KKS83621.1"/>
    </source>
</evidence>
<dbReference type="PROSITE" id="PS50943">
    <property type="entry name" value="HTH_CROC1"/>
    <property type="match status" value="1"/>
</dbReference>
<evidence type="ECO:0000259" key="2">
    <source>
        <dbReference type="PROSITE" id="PS50943"/>
    </source>
</evidence>
<dbReference type="PANTHER" id="PTHR46558">
    <property type="entry name" value="TRACRIPTIONAL REGULATORY PROTEIN-RELATED-RELATED"/>
    <property type="match status" value="1"/>
</dbReference>
<dbReference type="Proteomes" id="UP000034543">
    <property type="component" value="Unassembled WGS sequence"/>
</dbReference>
<dbReference type="AlphaFoldDB" id="A0A0G1EKS5"/>
<organism evidence="3 4">
    <name type="scientific">Candidatus Gottesmanbacteria bacterium GW2011_GWA1_43_11</name>
    <dbReference type="NCBI Taxonomy" id="1618436"/>
    <lineage>
        <taxon>Bacteria</taxon>
        <taxon>Candidatus Gottesmaniibacteriota</taxon>
    </lineage>
</organism>
<feature type="domain" description="HTH cro/C1-type" evidence="2">
    <location>
        <begin position="19"/>
        <end position="73"/>
    </location>
</feature>
<gene>
    <name evidence="3" type="ORF">UV59_C0035G0003</name>
</gene>
<keyword evidence="1" id="KW-0238">DNA-binding</keyword>
<name>A0A0G1EKS5_9BACT</name>
<protein>
    <submittedName>
        <fullName evidence="3">Transcriptional regulator</fullName>
    </submittedName>
</protein>
<dbReference type="Gene3D" id="1.10.260.40">
    <property type="entry name" value="lambda repressor-like DNA-binding domains"/>
    <property type="match status" value="1"/>
</dbReference>
<reference evidence="3 4" key="1">
    <citation type="journal article" date="2015" name="Nature">
        <title>rRNA introns, odd ribosomes, and small enigmatic genomes across a large radiation of phyla.</title>
        <authorList>
            <person name="Brown C.T."/>
            <person name="Hug L.A."/>
            <person name="Thomas B.C."/>
            <person name="Sharon I."/>
            <person name="Castelle C.J."/>
            <person name="Singh A."/>
            <person name="Wilkins M.J."/>
            <person name="Williams K.H."/>
            <person name="Banfield J.F."/>
        </authorList>
    </citation>
    <scope>NUCLEOTIDE SEQUENCE [LARGE SCALE GENOMIC DNA]</scope>
</reference>
<dbReference type="InterPro" id="IPR010982">
    <property type="entry name" value="Lambda_DNA-bd_dom_sf"/>
</dbReference>
<evidence type="ECO:0000313" key="4">
    <source>
        <dbReference type="Proteomes" id="UP000034543"/>
    </source>
</evidence>
<evidence type="ECO:0000256" key="1">
    <source>
        <dbReference type="ARBA" id="ARBA00023125"/>
    </source>
</evidence>
<dbReference type="SUPFAM" id="SSF47413">
    <property type="entry name" value="lambda repressor-like DNA-binding domains"/>
    <property type="match status" value="1"/>
</dbReference>
<dbReference type="Pfam" id="PF01381">
    <property type="entry name" value="HTH_3"/>
    <property type="match status" value="1"/>
</dbReference>
<proteinExistence type="predicted"/>
<dbReference type="CDD" id="cd00093">
    <property type="entry name" value="HTH_XRE"/>
    <property type="match status" value="1"/>
</dbReference>
<dbReference type="GO" id="GO:0003677">
    <property type="term" value="F:DNA binding"/>
    <property type="evidence" value="ECO:0007669"/>
    <property type="project" value="UniProtKB-KW"/>
</dbReference>
<sequence length="75" mass="8632">MPMSKAIYTEEHKNLIRKLKSARLSAKLDQKTAAKLLNKSQSYVSKMESGQRRVDIVQLKALADVYKKSIDYFLN</sequence>
<dbReference type="PANTHER" id="PTHR46558:SF11">
    <property type="entry name" value="HTH-TYPE TRANSCRIPTIONAL REGULATOR XRE"/>
    <property type="match status" value="1"/>
</dbReference>
<comment type="caution">
    <text evidence="3">The sequence shown here is derived from an EMBL/GenBank/DDBJ whole genome shotgun (WGS) entry which is preliminary data.</text>
</comment>
<accession>A0A0G1EKS5</accession>
<dbReference type="EMBL" id="LCFB01000035">
    <property type="protein sequence ID" value="KKS83621.1"/>
    <property type="molecule type" value="Genomic_DNA"/>
</dbReference>
<dbReference type="SMART" id="SM00530">
    <property type="entry name" value="HTH_XRE"/>
    <property type="match status" value="1"/>
</dbReference>
<dbReference type="InterPro" id="IPR001387">
    <property type="entry name" value="Cro/C1-type_HTH"/>
</dbReference>
<dbReference type="STRING" id="1618436.UV59_C0035G0003"/>